<dbReference type="Gene3D" id="3.40.50.300">
    <property type="entry name" value="P-loop containing nucleotide triphosphate hydrolases"/>
    <property type="match status" value="1"/>
</dbReference>
<dbReference type="PANTHER" id="PTHR36978">
    <property type="entry name" value="P-LOOP CONTAINING NUCLEOTIDE TRIPHOSPHATE HYDROLASE"/>
    <property type="match status" value="1"/>
</dbReference>
<evidence type="ECO:0000256" key="1">
    <source>
        <dbReference type="SAM" id="Phobius"/>
    </source>
</evidence>
<organism evidence="2 3">
    <name type="scientific">Septoria linicola</name>
    <dbReference type="NCBI Taxonomy" id="215465"/>
    <lineage>
        <taxon>Eukaryota</taxon>
        <taxon>Fungi</taxon>
        <taxon>Dikarya</taxon>
        <taxon>Ascomycota</taxon>
        <taxon>Pezizomycotina</taxon>
        <taxon>Dothideomycetes</taxon>
        <taxon>Dothideomycetidae</taxon>
        <taxon>Mycosphaerellales</taxon>
        <taxon>Mycosphaerellaceae</taxon>
        <taxon>Septoria</taxon>
    </lineage>
</organism>
<evidence type="ECO:0000313" key="2">
    <source>
        <dbReference type="EMBL" id="USW48741.1"/>
    </source>
</evidence>
<gene>
    <name evidence="2" type="ORF">Slin15195_G020600</name>
</gene>
<dbReference type="InterPro" id="IPR027417">
    <property type="entry name" value="P-loop_NTPase"/>
</dbReference>
<dbReference type="EMBL" id="CP099418">
    <property type="protein sequence ID" value="USW48741.1"/>
    <property type="molecule type" value="Genomic_DNA"/>
</dbReference>
<keyword evidence="1" id="KW-0472">Membrane</keyword>
<reference evidence="2" key="1">
    <citation type="submission" date="2022-06" db="EMBL/GenBank/DDBJ databases">
        <title>Complete genome sequences of two strains of the flax pathogen Septoria linicola.</title>
        <authorList>
            <person name="Lapalu N."/>
            <person name="Simon A."/>
            <person name="Demenou B."/>
            <person name="Paumier D."/>
            <person name="Guillot M.-P."/>
            <person name="Gout L."/>
            <person name="Valade R."/>
        </authorList>
    </citation>
    <scope>NUCLEOTIDE SEQUENCE</scope>
    <source>
        <strain evidence="2">SE15195</strain>
    </source>
</reference>
<dbReference type="Pfam" id="PF17784">
    <property type="entry name" value="Sulfotransfer_4"/>
    <property type="match status" value="1"/>
</dbReference>
<keyword evidence="1" id="KW-0812">Transmembrane</keyword>
<dbReference type="SUPFAM" id="SSF52540">
    <property type="entry name" value="P-loop containing nucleoside triphosphate hydrolases"/>
    <property type="match status" value="1"/>
</dbReference>
<feature type="transmembrane region" description="Helical" evidence="1">
    <location>
        <begin position="12"/>
        <end position="31"/>
    </location>
</feature>
<accession>A0A9Q9AMM6</accession>
<dbReference type="InterPro" id="IPR040632">
    <property type="entry name" value="Sulfotransfer_4"/>
</dbReference>
<keyword evidence="1" id="KW-1133">Transmembrane helix</keyword>
<dbReference type="AlphaFoldDB" id="A0A9Q9AMM6"/>
<dbReference type="PANTHER" id="PTHR36978:SF4">
    <property type="entry name" value="P-LOOP CONTAINING NUCLEOSIDE TRIPHOSPHATE HYDROLASE PROTEIN"/>
    <property type="match status" value="1"/>
</dbReference>
<evidence type="ECO:0000313" key="3">
    <source>
        <dbReference type="Proteomes" id="UP001056384"/>
    </source>
</evidence>
<name>A0A9Q9AMM6_9PEZI</name>
<evidence type="ECO:0008006" key="4">
    <source>
        <dbReference type="Google" id="ProtNLM"/>
    </source>
</evidence>
<protein>
    <recommendedName>
        <fullName evidence="4">P-loop containing nucleoside triphosphate hydrolase protein</fullName>
    </recommendedName>
</protein>
<keyword evidence="3" id="KW-1185">Reference proteome</keyword>
<sequence length="305" mass="35616">MGASISAQQRSLWTSLATLIAIFALAVYQLAQPPETLNPKVFVLGFSKTGTTSIGDALERLGYRRLGWRDVRSRHMVYTWAHDGDLTTLVEQTRNYDAFEDLPWPMVYKEMSELYPDAKFVLSLRKDEETWLKSMKRHMGRGEWLPYEWFYGATKFQGNEDIIRESYANHTRDVREYFKDKQDKYMEMSIDDGDVNWDVLCQIAQCPGGRVPSISFPKSNPASSWDMGTIQNAVRFCWGWSVTRTEEQVAKWYYERDVKALKPVFNALWRLYDFVERAYTELEFKIVAFFKPPLTAEQIEQVAHS</sequence>
<dbReference type="Proteomes" id="UP001056384">
    <property type="component" value="Chromosome 1"/>
</dbReference>
<proteinExistence type="predicted"/>